<feature type="region of interest" description="Disordered" evidence="1">
    <location>
        <begin position="155"/>
        <end position="181"/>
    </location>
</feature>
<gene>
    <name evidence="3" type="ORF">NEZAVI_LOCUS12933</name>
</gene>
<protein>
    <recommendedName>
        <fullName evidence="2">TOG domain-containing protein</fullName>
    </recommendedName>
</protein>
<dbReference type="SUPFAM" id="SSF48371">
    <property type="entry name" value="ARM repeat"/>
    <property type="match status" value="1"/>
</dbReference>
<dbReference type="InterPro" id="IPR024395">
    <property type="entry name" value="CLASP_N_dom"/>
</dbReference>
<evidence type="ECO:0000259" key="2">
    <source>
        <dbReference type="SMART" id="SM01349"/>
    </source>
</evidence>
<dbReference type="PANTHER" id="PTHR21567">
    <property type="entry name" value="CLASP"/>
    <property type="match status" value="1"/>
</dbReference>
<evidence type="ECO:0000313" key="4">
    <source>
        <dbReference type="Proteomes" id="UP001152798"/>
    </source>
</evidence>
<reference evidence="3" key="1">
    <citation type="submission" date="2022-01" db="EMBL/GenBank/DDBJ databases">
        <authorList>
            <person name="King R."/>
        </authorList>
    </citation>
    <scope>NUCLEOTIDE SEQUENCE</scope>
</reference>
<dbReference type="GO" id="GO:0000226">
    <property type="term" value="P:microtubule cytoskeleton organization"/>
    <property type="evidence" value="ECO:0007669"/>
    <property type="project" value="UniProtKB-ARBA"/>
</dbReference>
<accession>A0A9P0HM87</accession>
<dbReference type="Proteomes" id="UP001152798">
    <property type="component" value="Chromosome 6"/>
</dbReference>
<feature type="region of interest" description="Disordered" evidence="1">
    <location>
        <begin position="365"/>
        <end position="428"/>
    </location>
</feature>
<dbReference type="AlphaFoldDB" id="A0A9P0HM87"/>
<feature type="domain" description="TOG" evidence="2">
    <location>
        <begin position="178"/>
        <end position="403"/>
    </location>
</feature>
<keyword evidence="4" id="KW-1185">Reference proteome</keyword>
<feature type="compositionally biased region" description="Basic and acidic residues" evidence="1">
    <location>
        <begin position="383"/>
        <end position="405"/>
    </location>
</feature>
<dbReference type="InterPro" id="IPR011989">
    <property type="entry name" value="ARM-like"/>
</dbReference>
<organism evidence="3 4">
    <name type="scientific">Nezara viridula</name>
    <name type="common">Southern green stink bug</name>
    <name type="synonym">Cimex viridulus</name>
    <dbReference type="NCBI Taxonomy" id="85310"/>
    <lineage>
        <taxon>Eukaryota</taxon>
        <taxon>Metazoa</taxon>
        <taxon>Ecdysozoa</taxon>
        <taxon>Arthropoda</taxon>
        <taxon>Hexapoda</taxon>
        <taxon>Insecta</taxon>
        <taxon>Pterygota</taxon>
        <taxon>Neoptera</taxon>
        <taxon>Paraneoptera</taxon>
        <taxon>Hemiptera</taxon>
        <taxon>Heteroptera</taxon>
        <taxon>Panheteroptera</taxon>
        <taxon>Pentatomomorpha</taxon>
        <taxon>Pentatomoidea</taxon>
        <taxon>Pentatomidae</taxon>
        <taxon>Pentatominae</taxon>
        <taxon>Nezara</taxon>
    </lineage>
</organism>
<dbReference type="GO" id="GO:0008017">
    <property type="term" value="F:microtubule binding"/>
    <property type="evidence" value="ECO:0007669"/>
    <property type="project" value="TreeGrafter"/>
</dbReference>
<dbReference type="EMBL" id="OV725082">
    <property type="protein sequence ID" value="CAH1404538.1"/>
    <property type="molecule type" value="Genomic_DNA"/>
</dbReference>
<dbReference type="Pfam" id="PF12348">
    <property type="entry name" value="CLASP_N"/>
    <property type="match status" value="1"/>
</dbReference>
<dbReference type="OrthoDB" id="63891at2759"/>
<evidence type="ECO:0000313" key="3">
    <source>
        <dbReference type="EMBL" id="CAH1404538.1"/>
    </source>
</evidence>
<proteinExistence type="predicted"/>
<dbReference type="SMART" id="SM01349">
    <property type="entry name" value="TOG"/>
    <property type="match status" value="1"/>
</dbReference>
<dbReference type="InterPro" id="IPR016024">
    <property type="entry name" value="ARM-type_fold"/>
</dbReference>
<evidence type="ECO:0000256" key="1">
    <source>
        <dbReference type="SAM" id="MobiDB-lite"/>
    </source>
</evidence>
<sequence>MIEKKMEIKKKSIRSSQLIEQNVLEKDKFTRTVTDEKQGHEDSVIDHNKQNPNHLNVKVVQIKTYDKRSQFKNRFTSNPYNYPYRFKRKSLQQRYNILNSCGTAVLPKNKHDEQKLAIKNEYKYEQGNKRNENMAVKISKPVAKVNPITRLKKKPLGSIKSGRNGTKTGGRPPLFPSSLPPFDNPKDGLLKTLLQMENPEWEVVMLGLQGLVRLCRHHSKLVTASSHSVIQSLVHNIRNLRSQVSRGSCQVAKELFDKVGRFLDAELEDLAGTLLSRTADTNKFLRGDALAALESMVDHTNPVRSVGVLINKGAKHQNALVRCSTARLLLRLAKKLGAERTLSLPRETKDMLVITTAKLLTEGSLDTRSKNKRKRKNKMSCLESKKRTDAKENGGKLATTKETKRALRRFQNQEKSTNNEEKGQVQNFEPQLVDKSRYSICRSNYQLI</sequence>
<name>A0A9P0HM87_NEZVI</name>
<dbReference type="Gene3D" id="1.25.10.10">
    <property type="entry name" value="Leucine-rich Repeat Variant"/>
    <property type="match status" value="1"/>
</dbReference>
<dbReference type="GO" id="GO:0005881">
    <property type="term" value="C:cytoplasmic microtubule"/>
    <property type="evidence" value="ECO:0007669"/>
    <property type="project" value="TreeGrafter"/>
</dbReference>
<dbReference type="InterPro" id="IPR034085">
    <property type="entry name" value="TOG"/>
</dbReference>